<comment type="caution">
    <text evidence="1">The sequence shown here is derived from an EMBL/GenBank/DDBJ whole genome shotgun (WGS) entry which is preliminary data.</text>
</comment>
<organism evidence="1 2">
    <name type="scientific">Enterovibrio coralii</name>
    <dbReference type="NCBI Taxonomy" id="294935"/>
    <lineage>
        <taxon>Bacteria</taxon>
        <taxon>Pseudomonadati</taxon>
        <taxon>Pseudomonadota</taxon>
        <taxon>Gammaproteobacteria</taxon>
        <taxon>Vibrionales</taxon>
        <taxon>Vibrionaceae</taxon>
        <taxon>Enterovibrio</taxon>
    </lineage>
</organism>
<name>A0A135IDR2_9GAMM</name>
<dbReference type="Pfam" id="PF06042">
    <property type="entry name" value="NTP_transf_6"/>
    <property type="match status" value="1"/>
</dbReference>
<dbReference type="InterPro" id="IPR009267">
    <property type="entry name" value="NTP_transf_6"/>
</dbReference>
<protein>
    <recommendedName>
        <fullName evidence="3">Nitrate reductase</fullName>
    </recommendedName>
</protein>
<feature type="non-terminal residue" evidence="1">
    <location>
        <position position="1"/>
    </location>
</feature>
<reference evidence="1 2" key="1">
    <citation type="submission" date="2015-11" db="EMBL/GenBank/DDBJ databases">
        <title>Genomic Taxonomy of the Vibrionaceae.</title>
        <authorList>
            <person name="Gomez-Gil B."/>
            <person name="Enciso-Ibarra J."/>
        </authorList>
    </citation>
    <scope>NUCLEOTIDE SEQUENCE [LARGE SCALE GENOMIC DNA]</scope>
    <source>
        <strain evidence="1 2">CAIM 912</strain>
    </source>
</reference>
<sequence length="182" mass="20995">AQGKMDRIVELIKQDPIRVEALNYVSQLGLPQCYIAAGFVRNLVWDSLHGFEVAAPLNDVDVIYFESNEQDPSAYLAYEFQLKQQMPQINWQVRNQAVMHVRNGDLPYCSSLDAMSYWPEQETAVAVRQISPETYECISAFGYESLFGFCVTRNPRRSLNTFYNRVNSKGWLVRWSSLRIVP</sequence>
<dbReference type="AlphaFoldDB" id="A0A135IDR2"/>
<accession>A0A135IDR2</accession>
<dbReference type="Proteomes" id="UP000070529">
    <property type="component" value="Unassembled WGS sequence"/>
</dbReference>
<evidence type="ECO:0008006" key="3">
    <source>
        <dbReference type="Google" id="ProtNLM"/>
    </source>
</evidence>
<proteinExistence type="predicted"/>
<dbReference type="EMBL" id="LNTY01000003">
    <property type="protein sequence ID" value="KXF83593.1"/>
    <property type="molecule type" value="Genomic_DNA"/>
</dbReference>
<evidence type="ECO:0000313" key="1">
    <source>
        <dbReference type="EMBL" id="KXF83593.1"/>
    </source>
</evidence>
<dbReference type="PANTHER" id="PTHR39166:SF1">
    <property type="entry name" value="BLL1166 PROTEIN"/>
    <property type="match status" value="1"/>
</dbReference>
<gene>
    <name evidence="1" type="ORF">ATN88_24515</name>
</gene>
<dbReference type="PANTHER" id="PTHR39166">
    <property type="entry name" value="BLL1166 PROTEIN"/>
    <property type="match status" value="1"/>
</dbReference>
<evidence type="ECO:0000313" key="2">
    <source>
        <dbReference type="Proteomes" id="UP000070529"/>
    </source>
</evidence>
<keyword evidence="2" id="KW-1185">Reference proteome</keyword>